<reference evidence="11" key="2">
    <citation type="submission" date="2022-03" db="EMBL/GenBank/DDBJ databases">
        <title>Draft title - Genomic analysis of global carrot germplasm unveils the trajectory of domestication and the origin of high carotenoid orange carrot.</title>
        <authorList>
            <person name="Iorizzo M."/>
            <person name="Ellison S."/>
            <person name="Senalik D."/>
            <person name="Macko-Podgorni A."/>
            <person name="Grzebelus D."/>
            <person name="Bostan H."/>
            <person name="Rolling W."/>
            <person name="Curaba J."/>
            <person name="Simon P."/>
        </authorList>
    </citation>
    <scope>NUCLEOTIDE SEQUENCE</scope>
    <source>
        <tissue evidence="11">Leaf</tissue>
    </source>
</reference>
<dbReference type="GO" id="GO:0046872">
    <property type="term" value="F:metal ion binding"/>
    <property type="evidence" value="ECO:0007669"/>
    <property type="project" value="UniProtKB-KW"/>
</dbReference>
<dbReference type="InterPro" id="IPR004217">
    <property type="entry name" value="Tim10-like"/>
</dbReference>
<keyword evidence="9" id="KW-0143">Chaperone</keyword>
<comment type="subunit">
    <text evidence="9">Heterohexamer.</text>
</comment>
<evidence type="ECO:0000256" key="8">
    <source>
        <dbReference type="ARBA" id="ARBA00023157"/>
    </source>
</evidence>
<keyword evidence="7 9" id="KW-0496">Mitochondrion</keyword>
<organism evidence="11 12">
    <name type="scientific">Daucus carota subsp. sativus</name>
    <name type="common">Carrot</name>
    <dbReference type="NCBI Taxonomy" id="79200"/>
    <lineage>
        <taxon>Eukaryota</taxon>
        <taxon>Viridiplantae</taxon>
        <taxon>Streptophyta</taxon>
        <taxon>Embryophyta</taxon>
        <taxon>Tracheophyta</taxon>
        <taxon>Spermatophyta</taxon>
        <taxon>Magnoliopsida</taxon>
        <taxon>eudicotyledons</taxon>
        <taxon>Gunneridae</taxon>
        <taxon>Pentapetalae</taxon>
        <taxon>asterids</taxon>
        <taxon>campanulids</taxon>
        <taxon>Apiales</taxon>
        <taxon>Apiaceae</taxon>
        <taxon>Apioideae</taxon>
        <taxon>Scandiceae</taxon>
        <taxon>Daucinae</taxon>
        <taxon>Daucus</taxon>
        <taxon>Daucus sect. Daucus</taxon>
    </lineage>
</organism>
<keyword evidence="4" id="KW-0862">Zinc</keyword>
<keyword evidence="2 9" id="KW-0813">Transport</keyword>
<comment type="domain">
    <text evidence="9">The twin CX3C motif contains 4 conserved Cys residues that form 2 disulfide bonds in the mitochondrial intermembrane space.</text>
</comment>
<evidence type="ECO:0000256" key="4">
    <source>
        <dbReference type="ARBA" id="ARBA00022833"/>
    </source>
</evidence>
<keyword evidence="9" id="KW-0999">Mitochondrion inner membrane</keyword>
<evidence type="ECO:0000256" key="6">
    <source>
        <dbReference type="ARBA" id="ARBA00023010"/>
    </source>
</evidence>
<dbReference type="SUPFAM" id="SSF144122">
    <property type="entry name" value="Tim10-like"/>
    <property type="match status" value="1"/>
</dbReference>
<evidence type="ECO:0000313" key="12">
    <source>
        <dbReference type="Proteomes" id="UP000077755"/>
    </source>
</evidence>
<feature type="domain" description="Tim10-like" evidence="10">
    <location>
        <begin position="32"/>
        <end position="64"/>
    </location>
</feature>
<comment type="function">
    <text evidence="9">Mitochondrial intermembrane chaperone that participates in the import and insertion of some multi-pass transmembrane proteins into the mitochondrial inner membrane. Also required for the transfer of beta-barrel precursors from the TOM complex to the sorting and assembly machinery (SAM complex) of the outer membrane. Acts as a chaperone-like protein that protects the hydrophobic precursors from aggregation and guide them through the mitochondrial intermembrane space.</text>
</comment>
<dbReference type="GO" id="GO:0005743">
    <property type="term" value="C:mitochondrial inner membrane"/>
    <property type="evidence" value="ECO:0007669"/>
    <property type="project" value="UniProtKB-SubCell"/>
</dbReference>
<keyword evidence="12" id="KW-1185">Reference proteome</keyword>
<keyword evidence="9" id="KW-0472">Membrane</keyword>
<evidence type="ECO:0000259" key="10">
    <source>
        <dbReference type="Pfam" id="PF02953"/>
    </source>
</evidence>
<keyword evidence="5 9" id="KW-0653">Protein transport</keyword>
<dbReference type="InterPro" id="IPR035427">
    <property type="entry name" value="Tim10-like_dom_sf"/>
</dbReference>
<dbReference type="EMBL" id="CP093344">
    <property type="protein sequence ID" value="WOG89126.1"/>
    <property type="molecule type" value="Genomic_DNA"/>
</dbReference>
<evidence type="ECO:0000256" key="2">
    <source>
        <dbReference type="ARBA" id="ARBA00022448"/>
    </source>
</evidence>
<keyword evidence="6 9" id="KW-0811">Translocation</keyword>
<evidence type="ECO:0000256" key="1">
    <source>
        <dbReference type="ARBA" id="ARBA00006720"/>
    </source>
</evidence>
<name>A0AAF0WIG8_DAUCS</name>
<gene>
    <name evidence="11" type="ORF">DCAR_0208362</name>
</gene>
<proteinExistence type="inferred from homology"/>
<sequence>MAATTNTPPQVDKEQIFGMAGMEMEFRVEMFNKYKECELNLGETKCIDDCVSKYWQVTNMIGQLLCNGKPSM</sequence>
<evidence type="ECO:0000256" key="3">
    <source>
        <dbReference type="ARBA" id="ARBA00022723"/>
    </source>
</evidence>
<reference evidence="11" key="1">
    <citation type="journal article" date="2016" name="Nat. Genet.">
        <title>A high-quality carrot genome assembly provides new insights into carotenoid accumulation and asterid genome evolution.</title>
        <authorList>
            <person name="Iorizzo M."/>
            <person name="Ellison S."/>
            <person name="Senalik D."/>
            <person name="Zeng P."/>
            <person name="Satapoomin P."/>
            <person name="Huang J."/>
            <person name="Bowman M."/>
            <person name="Iovene M."/>
            <person name="Sanseverino W."/>
            <person name="Cavagnaro P."/>
            <person name="Yildiz M."/>
            <person name="Macko-Podgorni A."/>
            <person name="Moranska E."/>
            <person name="Grzebelus E."/>
            <person name="Grzebelus D."/>
            <person name="Ashrafi H."/>
            <person name="Zheng Z."/>
            <person name="Cheng S."/>
            <person name="Spooner D."/>
            <person name="Van Deynze A."/>
            <person name="Simon P."/>
        </authorList>
    </citation>
    <scope>NUCLEOTIDE SEQUENCE</scope>
    <source>
        <tissue evidence="11">Leaf</tissue>
    </source>
</reference>
<comment type="subcellular location">
    <subcellularLocation>
        <location evidence="9">Mitochondrion inner membrane</location>
        <topology evidence="9">Peripheral membrane protein</topology>
        <orientation evidence="9">Intermembrane side</orientation>
    </subcellularLocation>
</comment>
<evidence type="ECO:0000256" key="5">
    <source>
        <dbReference type="ARBA" id="ARBA00022927"/>
    </source>
</evidence>
<keyword evidence="8 9" id="KW-1015">Disulfide bond</keyword>
<dbReference type="PANTHER" id="PTHR11038">
    <property type="entry name" value="MITOCHONDRIAL IMPORT INNER MEMBRANE TRANSLOCASE SUBUNIT TIM10"/>
    <property type="match status" value="1"/>
</dbReference>
<evidence type="ECO:0000313" key="11">
    <source>
        <dbReference type="EMBL" id="WOG89126.1"/>
    </source>
</evidence>
<dbReference type="AlphaFoldDB" id="A0AAF0WIG8"/>
<comment type="similarity">
    <text evidence="1 9">Belongs to the small Tim family.</text>
</comment>
<dbReference type="GO" id="GO:0015031">
    <property type="term" value="P:protein transport"/>
    <property type="evidence" value="ECO:0007669"/>
    <property type="project" value="UniProtKB-KW"/>
</dbReference>
<keyword evidence="3" id="KW-0479">Metal-binding</keyword>
<dbReference type="Proteomes" id="UP000077755">
    <property type="component" value="Chromosome 2"/>
</dbReference>
<evidence type="ECO:0000256" key="7">
    <source>
        <dbReference type="ARBA" id="ARBA00023128"/>
    </source>
</evidence>
<dbReference type="Gene3D" id="1.10.287.810">
    <property type="entry name" value="Mitochondrial import inner membrane translocase subunit tim13 like domains"/>
    <property type="match status" value="1"/>
</dbReference>
<evidence type="ECO:0000256" key="9">
    <source>
        <dbReference type="RuleBase" id="RU367043"/>
    </source>
</evidence>
<dbReference type="Pfam" id="PF02953">
    <property type="entry name" value="zf-Tim10_DDP"/>
    <property type="match status" value="1"/>
</dbReference>
<accession>A0AAF0WIG8</accession>
<protein>
    <recommendedName>
        <fullName evidence="9">Mitochondrial import inner membrane translocase subunit</fullName>
    </recommendedName>
</protein>
<dbReference type="PANTHER" id="PTHR11038:SF16">
    <property type="entry name" value="MITOCHONDRIAL IMPORT INNER MEMBRANE TRANSLOCASE SUBUNIT TIM10"/>
    <property type="match status" value="1"/>
</dbReference>
<dbReference type="GO" id="GO:0045039">
    <property type="term" value="P:protein insertion into mitochondrial inner membrane"/>
    <property type="evidence" value="ECO:0007669"/>
    <property type="project" value="UniProtKB-ARBA"/>
</dbReference>